<dbReference type="PROSITE" id="PS00380">
    <property type="entry name" value="RHODANESE_1"/>
    <property type="match status" value="1"/>
</dbReference>
<dbReference type="SUPFAM" id="SSF52821">
    <property type="entry name" value="Rhodanese/Cell cycle control phosphatase"/>
    <property type="match status" value="1"/>
</dbReference>
<dbReference type="Gene3D" id="3.40.250.10">
    <property type="entry name" value="Rhodanese-like domain"/>
    <property type="match status" value="1"/>
</dbReference>
<protein>
    <submittedName>
        <fullName evidence="2">Rhodanese-related sulfurtransferase</fullName>
    </submittedName>
</protein>
<gene>
    <name evidence="2" type="ORF">FHR80_003285</name>
</gene>
<comment type="caution">
    <text evidence="2">The sequence shown here is derived from an EMBL/GenBank/DDBJ whole genome shotgun (WGS) entry which is preliminary data.</text>
</comment>
<dbReference type="SMART" id="SM00450">
    <property type="entry name" value="RHOD"/>
    <property type="match status" value="1"/>
</dbReference>
<accession>A0A7W4YD55</accession>
<keyword evidence="2" id="KW-0808">Transferase</keyword>
<dbReference type="CDD" id="cd00158">
    <property type="entry name" value="RHOD"/>
    <property type="match status" value="1"/>
</dbReference>
<dbReference type="GO" id="GO:0004792">
    <property type="term" value="F:thiosulfate-cyanide sulfurtransferase activity"/>
    <property type="evidence" value="ECO:0007669"/>
    <property type="project" value="InterPro"/>
</dbReference>
<dbReference type="Pfam" id="PF00581">
    <property type="entry name" value="Rhodanese"/>
    <property type="match status" value="1"/>
</dbReference>
<proteinExistence type="predicted"/>
<name>A0A7W4YD55_9CELL</name>
<dbReference type="AlphaFoldDB" id="A0A7W4YD55"/>
<reference evidence="2 3" key="2">
    <citation type="submission" date="2020-08" db="EMBL/GenBank/DDBJ databases">
        <authorList>
            <person name="Partida-Martinez L."/>
            <person name="Huntemann M."/>
            <person name="Clum A."/>
            <person name="Wang J."/>
            <person name="Palaniappan K."/>
            <person name="Ritter S."/>
            <person name="Chen I.-M."/>
            <person name="Stamatis D."/>
            <person name="Reddy T."/>
            <person name="O'Malley R."/>
            <person name="Daum C."/>
            <person name="Shapiro N."/>
            <person name="Ivanova N."/>
            <person name="Kyrpides N."/>
            <person name="Woyke T."/>
        </authorList>
    </citation>
    <scope>NUCLEOTIDE SEQUENCE [LARGE SCALE GENOMIC DNA]</scope>
    <source>
        <strain evidence="2 3">RAS26</strain>
    </source>
</reference>
<dbReference type="Proteomes" id="UP000518206">
    <property type="component" value="Unassembled WGS sequence"/>
</dbReference>
<dbReference type="PROSITE" id="PS50206">
    <property type="entry name" value="RHODANESE_3"/>
    <property type="match status" value="1"/>
</dbReference>
<dbReference type="InterPro" id="IPR001763">
    <property type="entry name" value="Rhodanese-like_dom"/>
</dbReference>
<evidence type="ECO:0000313" key="3">
    <source>
        <dbReference type="Proteomes" id="UP000518206"/>
    </source>
</evidence>
<dbReference type="RefSeq" id="WP_183297166.1">
    <property type="nucleotide sequence ID" value="NZ_JACHVX010000005.1"/>
</dbReference>
<dbReference type="InterPro" id="IPR036873">
    <property type="entry name" value="Rhodanese-like_dom_sf"/>
</dbReference>
<dbReference type="InterPro" id="IPR001307">
    <property type="entry name" value="Thiosulphate_STrfase_CS"/>
</dbReference>
<sequence>MLTGLRRTRGKTATSTVITREELAHAMDQGAVTVLEALPAAHYAAEHLPGAINVPGDLAPADAARLLPDLGRTVVVYCSGPGCRRSTVTAAALTRAGHTDVRVYPGGKADWFAAGLPMERATVTSSAG</sequence>
<evidence type="ECO:0000313" key="2">
    <source>
        <dbReference type="EMBL" id="MBB2924352.1"/>
    </source>
</evidence>
<evidence type="ECO:0000259" key="1">
    <source>
        <dbReference type="PROSITE" id="PS50206"/>
    </source>
</evidence>
<reference evidence="2 3" key="1">
    <citation type="submission" date="2020-08" db="EMBL/GenBank/DDBJ databases">
        <title>The Agave Microbiome: Exploring the role of microbial communities in plant adaptations to desert environments.</title>
        <authorList>
            <person name="Partida-Martinez L.P."/>
        </authorList>
    </citation>
    <scope>NUCLEOTIDE SEQUENCE [LARGE SCALE GENOMIC DNA]</scope>
    <source>
        <strain evidence="2 3">RAS26</strain>
    </source>
</reference>
<dbReference type="EMBL" id="JACHVX010000005">
    <property type="protein sequence ID" value="MBB2924352.1"/>
    <property type="molecule type" value="Genomic_DNA"/>
</dbReference>
<feature type="domain" description="Rhodanese" evidence="1">
    <location>
        <begin position="28"/>
        <end position="120"/>
    </location>
</feature>
<organism evidence="2 3">
    <name type="scientific">Cellulomonas cellasea</name>
    <dbReference type="NCBI Taxonomy" id="43670"/>
    <lineage>
        <taxon>Bacteria</taxon>
        <taxon>Bacillati</taxon>
        <taxon>Actinomycetota</taxon>
        <taxon>Actinomycetes</taxon>
        <taxon>Micrococcales</taxon>
        <taxon>Cellulomonadaceae</taxon>
        <taxon>Cellulomonas</taxon>
    </lineage>
</organism>